<dbReference type="RefSeq" id="WP_068610907.1">
    <property type="nucleotide sequence ID" value="NZ_LZDH01000067.1"/>
</dbReference>
<dbReference type="Proteomes" id="UP000316388">
    <property type="component" value="Unassembled WGS sequence"/>
</dbReference>
<evidence type="ECO:0000256" key="12">
    <source>
        <dbReference type="ARBA" id="ARBA00066335"/>
    </source>
</evidence>
<gene>
    <name evidence="14 16" type="primary">hslV</name>
    <name evidence="15" type="ORF">A9O67_10540</name>
    <name evidence="16" type="ORF">Tfont_01503</name>
</gene>
<dbReference type="CDD" id="cd01913">
    <property type="entry name" value="protease_HslV"/>
    <property type="match status" value="1"/>
</dbReference>
<feature type="active site" evidence="14">
    <location>
        <position position="14"/>
    </location>
</feature>
<feature type="binding site" evidence="14">
    <location>
        <position position="179"/>
    </location>
    <ligand>
        <name>Na(+)</name>
        <dbReference type="ChEBI" id="CHEBI:29101"/>
    </ligand>
</feature>
<keyword evidence="7 14" id="KW-0479">Metal-binding</keyword>
<dbReference type="FunFam" id="3.60.20.10:FF:000002">
    <property type="entry name" value="ATP-dependent protease subunit HslV"/>
    <property type="match status" value="1"/>
</dbReference>
<comment type="catalytic activity">
    <reaction evidence="10 14">
        <text>ATP-dependent cleavage of peptide bonds with broad specificity.</text>
        <dbReference type="EC" id="3.4.25.2"/>
    </reaction>
</comment>
<dbReference type="GO" id="GO:0005839">
    <property type="term" value="C:proteasome core complex"/>
    <property type="evidence" value="ECO:0007669"/>
    <property type="project" value="InterPro"/>
</dbReference>
<organism evidence="15 17">
    <name type="scientific">Tepidimonas fonticaldi</name>
    <dbReference type="NCBI Taxonomy" id="1101373"/>
    <lineage>
        <taxon>Bacteria</taxon>
        <taxon>Pseudomonadati</taxon>
        <taxon>Pseudomonadota</taxon>
        <taxon>Betaproteobacteria</taxon>
        <taxon>Burkholderiales</taxon>
        <taxon>Tepidimonas</taxon>
    </lineage>
</organism>
<evidence type="ECO:0000256" key="14">
    <source>
        <dbReference type="HAMAP-Rule" id="MF_00248"/>
    </source>
</evidence>
<dbReference type="Gene3D" id="3.60.20.10">
    <property type="entry name" value="Glutamine Phosphoribosylpyrophosphate, subunit 1, domain 1"/>
    <property type="match status" value="1"/>
</dbReference>
<dbReference type="InterPro" id="IPR023333">
    <property type="entry name" value="Proteasome_suB-type"/>
</dbReference>
<evidence type="ECO:0000256" key="3">
    <source>
        <dbReference type="ARBA" id="ARBA00022490"/>
    </source>
</evidence>
<evidence type="ECO:0000256" key="1">
    <source>
        <dbReference type="ARBA" id="ARBA00004496"/>
    </source>
</evidence>
<keyword evidence="17" id="KW-1185">Reference proteome</keyword>
<comment type="caution">
    <text evidence="15">The sequence shown here is derived from an EMBL/GenBank/DDBJ whole genome shotgun (WGS) entry which is preliminary data.</text>
</comment>
<evidence type="ECO:0000256" key="8">
    <source>
        <dbReference type="ARBA" id="ARBA00022801"/>
    </source>
</evidence>
<keyword evidence="9 14" id="KW-0915">Sodium</keyword>
<evidence type="ECO:0000313" key="15">
    <source>
        <dbReference type="EMBL" id="OBS29722.1"/>
    </source>
</evidence>
<dbReference type="GO" id="GO:0046872">
    <property type="term" value="F:metal ion binding"/>
    <property type="evidence" value="ECO:0007669"/>
    <property type="project" value="UniProtKB-KW"/>
</dbReference>
<evidence type="ECO:0000256" key="10">
    <source>
        <dbReference type="ARBA" id="ARBA00052385"/>
    </source>
</evidence>
<evidence type="ECO:0000256" key="5">
    <source>
        <dbReference type="ARBA" id="ARBA00022670"/>
    </source>
</evidence>
<dbReference type="SUPFAM" id="SSF56235">
    <property type="entry name" value="N-terminal nucleophile aminohydrolases (Ntn hydrolases)"/>
    <property type="match status" value="1"/>
</dbReference>
<dbReference type="GO" id="GO:0051603">
    <property type="term" value="P:proteolysis involved in protein catabolic process"/>
    <property type="evidence" value="ECO:0007669"/>
    <property type="project" value="InterPro"/>
</dbReference>
<dbReference type="GO" id="GO:0009376">
    <property type="term" value="C:HslUV protease complex"/>
    <property type="evidence" value="ECO:0007669"/>
    <property type="project" value="UniProtKB-UniRule"/>
</dbReference>
<keyword evidence="3 14" id="KW-0963">Cytoplasm</keyword>
<dbReference type="NCBIfam" id="TIGR03692">
    <property type="entry name" value="ATP_dep_HslV"/>
    <property type="match status" value="1"/>
</dbReference>
<comment type="subcellular location">
    <subcellularLocation>
        <location evidence="1 14">Cytoplasm</location>
    </subcellularLocation>
</comment>
<evidence type="ECO:0000313" key="18">
    <source>
        <dbReference type="Proteomes" id="UP000316388"/>
    </source>
</evidence>
<sequence length="192" mass="20688">MERESSAGAVFHGTTIVCVRRPDPAEPGRFQVAMGGDGQVTLGHIVVKASARKIRRLHRDQVLAGFAGATADAFTLFERFEAKLEKHQGHLLRAAVELTKDWRTDRVLRRLEAMLAVADRTASLVITGNGDVLEPEHGIVAIGSGGAYAQAAARALLEHTALPAEAVVREALRIAGDLCIYTNQHHTVEVLA</sequence>
<evidence type="ECO:0000256" key="6">
    <source>
        <dbReference type="ARBA" id="ARBA00022698"/>
    </source>
</evidence>
<evidence type="ECO:0000256" key="13">
    <source>
        <dbReference type="ARBA" id="ARBA00074399"/>
    </source>
</evidence>
<dbReference type="InterPro" id="IPR029055">
    <property type="entry name" value="Ntn_hydrolases_N"/>
</dbReference>
<dbReference type="PANTHER" id="PTHR32194:SF0">
    <property type="entry name" value="ATP-DEPENDENT PROTEASE SUBUNIT HSLV"/>
    <property type="match status" value="1"/>
</dbReference>
<comment type="similarity">
    <text evidence="2 14">Belongs to the peptidase T1B family. HslV subfamily.</text>
</comment>
<reference evidence="16 18" key="2">
    <citation type="submission" date="2019-07" db="EMBL/GenBank/DDBJ databases">
        <title>Tepidimonas fonticaldi AT-A2 draft genome.</title>
        <authorList>
            <person name="Da Costa M.S."/>
            <person name="Froufe H.J.C."/>
            <person name="Egas C."/>
            <person name="Albuquerque L."/>
        </authorList>
    </citation>
    <scope>NUCLEOTIDE SEQUENCE [LARGE SCALE GENOMIC DNA]</scope>
    <source>
        <strain evidence="16 18">AT-A2</strain>
    </source>
</reference>
<name>A0A1A6DS25_9BURK</name>
<evidence type="ECO:0000313" key="16">
    <source>
        <dbReference type="EMBL" id="TSE36934.1"/>
    </source>
</evidence>
<reference evidence="15 17" key="1">
    <citation type="submission" date="2016-06" db="EMBL/GenBank/DDBJ databases">
        <title>Genome sequence of Tepidimonas fonticaldi PL17.</title>
        <authorList>
            <person name="Pinnaka A.K."/>
        </authorList>
    </citation>
    <scope>NUCLEOTIDE SEQUENCE [LARGE SCALE GENOMIC DNA]</scope>
    <source>
        <strain evidence="15 17">PL17</strain>
    </source>
</reference>
<keyword evidence="4 14" id="KW-0021">Allosteric enzyme</keyword>
<comment type="activity regulation">
    <text evidence="14">Allosterically activated by HslU binding.</text>
</comment>
<comment type="subunit">
    <text evidence="11 14">A double ring-shaped homohexamer of HslV is capped on each side by a ring-shaped HslU homohexamer. The assembly of the HslU/HslV complex is dependent on binding of ATP.</text>
</comment>
<accession>A0A1A6DS25</accession>
<dbReference type="EC" id="3.4.25.2" evidence="12 14"/>
<protein>
    <recommendedName>
        <fullName evidence="13 14">ATP-dependent protease subunit HslV</fullName>
        <ecNumber evidence="12 14">3.4.25.2</ecNumber>
    </recommendedName>
</protein>
<dbReference type="EMBL" id="VJOO01000012">
    <property type="protein sequence ID" value="TSE36934.1"/>
    <property type="molecule type" value="Genomic_DNA"/>
</dbReference>
<evidence type="ECO:0000256" key="7">
    <source>
        <dbReference type="ARBA" id="ARBA00022723"/>
    </source>
</evidence>
<dbReference type="EMBL" id="LZDH01000067">
    <property type="protein sequence ID" value="OBS29722.1"/>
    <property type="molecule type" value="Genomic_DNA"/>
</dbReference>
<evidence type="ECO:0000256" key="2">
    <source>
        <dbReference type="ARBA" id="ARBA00006053"/>
    </source>
</evidence>
<evidence type="ECO:0000256" key="4">
    <source>
        <dbReference type="ARBA" id="ARBA00022533"/>
    </source>
</evidence>
<dbReference type="HAMAP" id="MF_00248">
    <property type="entry name" value="HslV"/>
    <property type="match status" value="1"/>
</dbReference>
<dbReference type="STRING" id="1101373.A9O67_10540"/>
<dbReference type="PROSITE" id="PS51476">
    <property type="entry name" value="PROTEASOME_BETA_2"/>
    <property type="match status" value="1"/>
</dbReference>
<dbReference type="GO" id="GO:0004298">
    <property type="term" value="F:threonine-type endopeptidase activity"/>
    <property type="evidence" value="ECO:0007669"/>
    <property type="project" value="UniProtKB-KW"/>
</dbReference>
<dbReference type="Pfam" id="PF00227">
    <property type="entry name" value="Proteasome"/>
    <property type="match status" value="1"/>
</dbReference>
<dbReference type="PANTHER" id="PTHR32194">
    <property type="entry name" value="METALLOPROTEASE TLDD"/>
    <property type="match status" value="1"/>
</dbReference>
<evidence type="ECO:0000256" key="11">
    <source>
        <dbReference type="ARBA" id="ARBA00064434"/>
    </source>
</evidence>
<dbReference type="AlphaFoldDB" id="A0A1A6DS25"/>
<keyword evidence="6 14" id="KW-0888">Threonine protease</keyword>
<keyword evidence="5 14" id="KW-0645">Protease</keyword>
<dbReference type="OrthoDB" id="9804884at2"/>
<keyword evidence="8 14" id="KW-0378">Hydrolase</keyword>
<dbReference type="PIRSF" id="PIRSF039093">
    <property type="entry name" value="HslV"/>
    <property type="match status" value="1"/>
</dbReference>
<feature type="binding site" evidence="14">
    <location>
        <position position="176"/>
    </location>
    <ligand>
        <name>Na(+)</name>
        <dbReference type="ChEBI" id="CHEBI:29101"/>
    </ligand>
</feature>
<evidence type="ECO:0000313" key="17">
    <source>
        <dbReference type="Proteomes" id="UP000091969"/>
    </source>
</evidence>
<proteinExistence type="inferred from homology"/>
<dbReference type="InterPro" id="IPR001353">
    <property type="entry name" value="Proteasome_sua/b"/>
</dbReference>
<dbReference type="Proteomes" id="UP000091969">
    <property type="component" value="Unassembled WGS sequence"/>
</dbReference>
<feature type="binding site" evidence="14">
    <location>
        <position position="182"/>
    </location>
    <ligand>
        <name>Na(+)</name>
        <dbReference type="ChEBI" id="CHEBI:29101"/>
    </ligand>
</feature>
<comment type="function">
    <text evidence="14">Protease subunit of a proteasome-like degradation complex believed to be a general protein degrading machinery.</text>
</comment>
<dbReference type="InterPro" id="IPR022281">
    <property type="entry name" value="ATP-dep_Prtase_HsIV_su"/>
</dbReference>
<dbReference type="NCBIfam" id="NF003964">
    <property type="entry name" value="PRK05456.1"/>
    <property type="match status" value="1"/>
</dbReference>
<evidence type="ECO:0000256" key="9">
    <source>
        <dbReference type="ARBA" id="ARBA00023053"/>
    </source>
</evidence>